<dbReference type="Proteomes" id="UP000077266">
    <property type="component" value="Unassembled WGS sequence"/>
</dbReference>
<name>A0A165EX56_EXIGL</name>
<keyword evidence="1" id="KW-0862">Zinc</keyword>
<sequence length="322" mass="35339">MSAQKPLVNTYSDEPGESARAKSSPALGNDLTNAQAIVTTMRPPGPLHDSPFVLDYSYGTSPSSFWSPASSTTSHTLSPTFSPVPFKFFTSLASSPPQHFVGNALALDVRFDSDTAADRFRLHSQGFPVEHGIDPALTFIAPVSASTSDSGDPLATSASNSEPGAGPSRKRPLHKRKTSDDDDAYVEENGEGDSDHESVAARLKRGRKVVPRKRTGGPGAFRCEDCNRSFKRIYELNRHLRATVAHGVVRDGLWRYACSCCFITYARDDALTRHHTDTDYDCETADEALRERWMRLWSSDGTMIAPEETRAKAAERAQKKLQ</sequence>
<feature type="compositionally biased region" description="Acidic residues" evidence="2">
    <location>
        <begin position="180"/>
        <end position="192"/>
    </location>
</feature>
<evidence type="ECO:0000259" key="3">
    <source>
        <dbReference type="PROSITE" id="PS50157"/>
    </source>
</evidence>
<keyword evidence="1" id="KW-0479">Metal-binding</keyword>
<dbReference type="Gene3D" id="3.30.160.60">
    <property type="entry name" value="Classic Zinc Finger"/>
    <property type="match status" value="1"/>
</dbReference>
<dbReference type="GO" id="GO:0008270">
    <property type="term" value="F:zinc ion binding"/>
    <property type="evidence" value="ECO:0007669"/>
    <property type="project" value="UniProtKB-KW"/>
</dbReference>
<feature type="domain" description="C2H2-type" evidence="3">
    <location>
        <begin position="221"/>
        <end position="251"/>
    </location>
</feature>
<feature type="compositionally biased region" description="Polar residues" evidence="2">
    <location>
        <begin position="1"/>
        <end position="12"/>
    </location>
</feature>
<evidence type="ECO:0000256" key="1">
    <source>
        <dbReference type="PROSITE-ProRule" id="PRU00042"/>
    </source>
</evidence>
<dbReference type="InParanoid" id="A0A165EX56"/>
<feature type="compositionally biased region" description="Polar residues" evidence="2">
    <location>
        <begin position="144"/>
        <end position="162"/>
    </location>
</feature>
<feature type="region of interest" description="Disordered" evidence="2">
    <location>
        <begin position="1"/>
        <end position="30"/>
    </location>
</feature>
<evidence type="ECO:0000256" key="2">
    <source>
        <dbReference type="SAM" id="MobiDB-lite"/>
    </source>
</evidence>
<keyword evidence="5" id="KW-1185">Reference proteome</keyword>
<dbReference type="AlphaFoldDB" id="A0A165EX56"/>
<dbReference type="PROSITE" id="PS50157">
    <property type="entry name" value="ZINC_FINGER_C2H2_2"/>
    <property type="match status" value="1"/>
</dbReference>
<dbReference type="InterPro" id="IPR013087">
    <property type="entry name" value="Znf_C2H2_type"/>
</dbReference>
<evidence type="ECO:0000313" key="5">
    <source>
        <dbReference type="Proteomes" id="UP000077266"/>
    </source>
</evidence>
<feature type="compositionally biased region" description="Basic residues" evidence="2">
    <location>
        <begin position="202"/>
        <end position="214"/>
    </location>
</feature>
<feature type="compositionally biased region" description="Basic residues" evidence="2">
    <location>
        <begin position="168"/>
        <end position="177"/>
    </location>
</feature>
<keyword evidence="1" id="KW-0863">Zinc-finger</keyword>
<dbReference type="SUPFAM" id="SSF57667">
    <property type="entry name" value="beta-beta-alpha zinc fingers"/>
    <property type="match status" value="1"/>
</dbReference>
<dbReference type="EMBL" id="KV426112">
    <property type="protein sequence ID" value="KZV87896.1"/>
    <property type="molecule type" value="Genomic_DNA"/>
</dbReference>
<organism evidence="4 5">
    <name type="scientific">Exidia glandulosa HHB12029</name>
    <dbReference type="NCBI Taxonomy" id="1314781"/>
    <lineage>
        <taxon>Eukaryota</taxon>
        <taxon>Fungi</taxon>
        <taxon>Dikarya</taxon>
        <taxon>Basidiomycota</taxon>
        <taxon>Agaricomycotina</taxon>
        <taxon>Agaricomycetes</taxon>
        <taxon>Auriculariales</taxon>
        <taxon>Exidiaceae</taxon>
        <taxon>Exidia</taxon>
    </lineage>
</organism>
<feature type="region of interest" description="Disordered" evidence="2">
    <location>
        <begin position="144"/>
        <end position="214"/>
    </location>
</feature>
<reference evidence="4 5" key="1">
    <citation type="journal article" date="2016" name="Mol. Biol. Evol.">
        <title>Comparative Genomics of Early-Diverging Mushroom-Forming Fungi Provides Insights into the Origins of Lignocellulose Decay Capabilities.</title>
        <authorList>
            <person name="Nagy L.G."/>
            <person name="Riley R."/>
            <person name="Tritt A."/>
            <person name="Adam C."/>
            <person name="Daum C."/>
            <person name="Floudas D."/>
            <person name="Sun H."/>
            <person name="Yadav J.S."/>
            <person name="Pangilinan J."/>
            <person name="Larsson K.H."/>
            <person name="Matsuura K."/>
            <person name="Barry K."/>
            <person name="Labutti K."/>
            <person name="Kuo R."/>
            <person name="Ohm R.A."/>
            <person name="Bhattacharya S.S."/>
            <person name="Shirouzu T."/>
            <person name="Yoshinaga Y."/>
            <person name="Martin F.M."/>
            <person name="Grigoriev I.V."/>
            <person name="Hibbett D.S."/>
        </authorList>
    </citation>
    <scope>NUCLEOTIDE SEQUENCE [LARGE SCALE GENOMIC DNA]</scope>
    <source>
        <strain evidence="4 5">HHB12029</strain>
    </source>
</reference>
<dbReference type="OrthoDB" id="8117402at2759"/>
<proteinExistence type="predicted"/>
<gene>
    <name evidence="4" type="ORF">EXIGLDRAFT_773189</name>
</gene>
<evidence type="ECO:0000313" key="4">
    <source>
        <dbReference type="EMBL" id="KZV87896.1"/>
    </source>
</evidence>
<protein>
    <recommendedName>
        <fullName evidence="3">C2H2-type domain-containing protein</fullName>
    </recommendedName>
</protein>
<dbReference type="InterPro" id="IPR036236">
    <property type="entry name" value="Znf_C2H2_sf"/>
</dbReference>
<accession>A0A165EX56</accession>